<dbReference type="OrthoDB" id="192915at2759"/>
<keyword evidence="2" id="KW-0732">Signal</keyword>
<reference evidence="5 6" key="1">
    <citation type="submission" date="2025-04" db="UniProtKB">
        <authorList>
            <consortium name="RefSeq"/>
        </authorList>
    </citation>
    <scope>IDENTIFICATION</scope>
    <source>
        <tissue evidence="5 6">Gonads</tissue>
    </source>
</reference>
<dbReference type="InterPro" id="IPR042415">
    <property type="entry name" value="CNPY"/>
</dbReference>
<name>A0A6J2YLG7_SITOR</name>
<evidence type="ECO:0000313" key="4">
    <source>
        <dbReference type="Proteomes" id="UP000504635"/>
    </source>
</evidence>
<feature type="domain" description="DUF3456" evidence="3">
    <location>
        <begin position="34"/>
        <end position="178"/>
    </location>
</feature>
<dbReference type="KEGG" id="soy:115888407"/>
<feature type="chain" id="PRO_5044642922" evidence="2">
    <location>
        <begin position="20"/>
        <end position="190"/>
    </location>
</feature>
<proteinExistence type="inferred from homology"/>
<dbReference type="CTD" id="36046"/>
<comment type="similarity">
    <text evidence="1">Belongs to the canopy family.</text>
</comment>
<dbReference type="RefSeq" id="XP_030763999.1">
    <property type="nucleotide sequence ID" value="XM_030908139.1"/>
</dbReference>
<dbReference type="PANTHER" id="PTHR13341">
    <property type="entry name" value="MIR-INTERACTING SAPOSIN-LIKE PROTEIN"/>
    <property type="match status" value="1"/>
</dbReference>
<protein>
    <submittedName>
        <fullName evidence="5 6">Protein seele isoform X1</fullName>
    </submittedName>
</protein>
<dbReference type="PANTHER" id="PTHR13341:SF2">
    <property type="entry name" value="PROTEIN SEELE"/>
    <property type="match status" value="1"/>
</dbReference>
<evidence type="ECO:0000313" key="6">
    <source>
        <dbReference type="RefSeq" id="XP_030763999.1"/>
    </source>
</evidence>
<sequence>MIVKLGLISAALIYVYVNCQTVVQDANLDNKEVRCLVCSASIKELTLAVKSTDKSQTVKIGGHRLDPQGNYNAPKTIPLSQSEIYLSELIDSICNKMEDYARGIWKSNGTLTILKMVVDGKMNPHMDDIDFVQDEDLNKSLKYYCESVMEEYEEDIIKHYQNGENLDEKYCTENSNICLPHKPDILKNEL</sequence>
<evidence type="ECO:0000256" key="1">
    <source>
        <dbReference type="ARBA" id="ARBA00007285"/>
    </source>
</evidence>
<dbReference type="GO" id="GO:0005783">
    <property type="term" value="C:endoplasmic reticulum"/>
    <property type="evidence" value="ECO:0007669"/>
    <property type="project" value="TreeGrafter"/>
</dbReference>
<dbReference type="AlphaFoldDB" id="A0A6J2YLG7"/>
<evidence type="ECO:0000313" key="5">
    <source>
        <dbReference type="RefSeq" id="XP_030763998.1"/>
    </source>
</evidence>
<evidence type="ECO:0000259" key="3">
    <source>
        <dbReference type="Pfam" id="PF11938"/>
    </source>
</evidence>
<feature type="signal peptide" evidence="2">
    <location>
        <begin position="1"/>
        <end position="19"/>
    </location>
</feature>
<dbReference type="RefSeq" id="XP_030763998.1">
    <property type="nucleotide sequence ID" value="XM_030908138.1"/>
</dbReference>
<dbReference type="InterPro" id="IPR021852">
    <property type="entry name" value="DUF3456"/>
</dbReference>
<organism evidence="4 6">
    <name type="scientific">Sitophilus oryzae</name>
    <name type="common">Rice weevil</name>
    <name type="synonym">Curculio oryzae</name>
    <dbReference type="NCBI Taxonomy" id="7048"/>
    <lineage>
        <taxon>Eukaryota</taxon>
        <taxon>Metazoa</taxon>
        <taxon>Ecdysozoa</taxon>
        <taxon>Arthropoda</taxon>
        <taxon>Hexapoda</taxon>
        <taxon>Insecta</taxon>
        <taxon>Pterygota</taxon>
        <taxon>Neoptera</taxon>
        <taxon>Endopterygota</taxon>
        <taxon>Coleoptera</taxon>
        <taxon>Polyphaga</taxon>
        <taxon>Cucujiformia</taxon>
        <taxon>Curculionidae</taxon>
        <taxon>Dryophthorinae</taxon>
        <taxon>Sitophilus</taxon>
    </lineage>
</organism>
<dbReference type="GeneID" id="115888407"/>
<keyword evidence="4" id="KW-1185">Reference proteome</keyword>
<evidence type="ECO:0000256" key="2">
    <source>
        <dbReference type="SAM" id="SignalP"/>
    </source>
</evidence>
<gene>
    <name evidence="5 6" type="primary">LOC115888407</name>
</gene>
<dbReference type="Proteomes" id="UP000504635">
    <property type="component" value="Unplaced"/>
</dbReference>
<dbReference type="Pfam" id="PF11938">
    <property type="entry name" value="DUF3456"/>
    <property type="match status" value="1"/>
</dbReference>
<accession>A0A6J2YLG7</accession>